<accession>A0A5P8PRG3</accession>
<organism evidence="1 2">
    <name type="scientific">Vibrio phage phi50-12</name>
    <dbReference type="NCBI Taxonomy" id="2654972"/>
    <lineage>
        <taxon>Viruses</taxon>
        <taxon>Duplodnaviria</taxon>
        <taxon>Heunggongvirae</taxon>
        <taxon>Uroviricota</taxon>
        <taxon>Caudoviricetes</taxon>
        <taxon>Schitoviridae</taxon>
        <taxon>Penintadodekavirus</taxon>
        <taxon>Penintadodekavirus 5012</taxon>
    </lineage>
</organism>
<proteinExistence type="predicted"/>
<protein>
    <submittedName>
        <fullName evidence="1">Uncharacterized protein</fullName>
    </submittedName>
</protein>
<evidence type="ECO:0000313" key="2">
    <source>
        <dbReference type="Proteomes" id="UP000325783"/>
    </source>
</evidence>
<evidence type="ECO:0000313" key="1">
    <source>
        <dbReference type="EMBL" id="QFR59862.1"/>
    </source>
</evidence>
<name>A0A5P8PRG3_9CAUD</name>
<gene>
    <name evidence="1" type="ORF">VOWphi5012_078</name>
</gene>
<sequence>MKLFKAVIVLKDCTHVRKRLKTVPVRQIKVTLNKPSYNSENSYKWLLHKNNKELDWLIEGAISSRYFDIILIKEIPSEPT</sequence>
<keyword evidence="2" id="KW-1185">Reference proteome</keyword>
<reference evidence="1 2" key="1">
    <citation type="submission" date="2019-10" db="EMBL/GenBank/DDBJ databases">
        <authorList>
            <person name="Lin L.C."/>
        </authorList>
    </citation>
    <scope>NUCLEOTIDE SEQUENCE [LARGE SCALE GENOMIC DNA]</scope>
</reference>
<dbReference type="Proteomes" id="UP000325783">
    <property type="component" value="Segment"/>
</dbReference>
<dbReference type="EMBL" id="MN584918">
    <property type="protein sequence ID" value="QFR59862.1"/>
    <property type="molecule type" value="Genomic_DNA"/>
</dbReference>